<dbReference type="GO" id="GO:0048193">
    <property type="term" value="P:Golgi vesicle transport"/>
    <property type="evidence" value="ECO:0007669"/>
    <property type="project" value="TreeGrafter"/>
</dbReference>
<keyword evidence="2" id="KW-0813">Transport</keyword>
<evidence type="ECO:0000256" key="1">
    <source>
        <dbReference type="ARBA" id="ARBA00006080"/>
    </source>
</evidence>
<dbReference type="Proteomes" id="UP000033140">
    <property type="component" value="Unassembled WGS sequence"/>
</dbReference>
<dbReference type="GO" id="GO:0032456">
    <property type="term" value="P:endocytic recycling"/>
    <property type="evidence" value="ECO:0007669"/>
    <property type="project" value="TreeGrafter"/>
</dbReference>
<comment type="subcellular location">
    <subcellularLocation>
        <location evidence="2">Golgi apparatus</location>
        <location evidence="2">trans-Golgi network</location>
    </subcellularLocation>
</comment>
<keyword evidence="2" id="KW-0445">Lipid transport</keyword>
<dbReference type="GO" id="GO:0015031">
    <property type="term" value="P:protein transport"/>
    <property type="evidence" value="ECO:0007669"/>
    <property type="project" value="UniProtKB-UniRule"/>
</dbReference>
<dbReference type="InterPro" id="IPR014812">
    <property type="entry name" value="Vps51"/>
</dbReference>
<dbReference type="GO" id="GO:1990745">
    <property type="term" value="C:EARP complex"/>
    <property type="evidence" value="ECO:0007669"/>
    <property type="project" value="TreeGrafter"/>
</dbReference>
<keyword evidence="5" id="KW-1185">Reference proteome</keyword>
<sequence length="253" mass="28387">MDVKSPPSTPRSTASRLTSDLQTARRGAGSGVATPVNAKTKRKALREFYGLNEAMKREKTAIPEIDLPDFNPQSYVNDLLKTKNLKELLTVENTLVKEIRGLDGERKSLVYDNYSKLMHAASTIRKMRQSIDPVAPSTDMLGAAIEKIQRLSGVARQKTSEQNNGEVLTEDADLARQREELVTWVRQSPQRLEELLQHGNTEEAERQWTKVQGILDRWSEVRGVKDLRERCEAAMNHGAPTPPPKQNATEADD</sequence>
<reference evidence="4 5" key="3">
    <citation type="journal article" date="2015" name="Genome Announc.">
        <title>Draft Genome Sequence of the Archiascomycetous Yeast Saitoella complicata.</title>
        <authorList>
            <person name="Yamauchi K."/>
            <person name="Kondo S."/>
            <person name="Hamamoto M."/>
            <person name="Takahashi Y."/>
            <person name="Ogura Y."/>
            <person name="Hayashi T."/>
            <person name="Nishida H."/>
        </authorList>
    </citation>
    <scope>NUCLEOTIDE SEQUENCE [LARGE SCALE GENOMIC DNA]</scope>
    <source>
        <strain evidence="4 5">NRRL Y-17804</strain>
    </source>
</reference>
<dbReference type="STRING" id="698492.A0A0E9NS94"/>
<dbReference type="GO" id="GO:0007030">
    <property type="term" value="P:Golgi organization"/>
    <property type="evidence" value="ECO:0007669"/>
    <property type="project" value="UniProtKB-UniRule"/>
</dbReference>
<keyword evidence="2" id="KW-0333">Golgi apparatus</keyword>
<dbReference type="PANTHER" id="PTHR15954:SF4">
    <property type="entry name" value="VACUOLAR PROTEIN SORTING-ASSOCIATED PROTEIN 51 HOMOLOG"/>
    <property type="match status" value="1"/>
</dbReference>
<comment type="caution">
    <text evidence="4">The sequence shown here is derived from an EMBL/GenBank/DDBJ whole genome shotgun (WGS) entry which is preliminary data.</text>
</comment>
<dbReference type="GO" id="GO:0006869">
    <property type="term" value="P:lipid transport"/>
    <property type="evidence" value="ECO:0007669"/>
    <property type="project" value="UniProtKB-UniRule"/>
</dbReference>
<keyword evidence="2" id="KW-0653">Protein transport</keyword>
<dbReference type="RefSeq" id="XP_019026683.1">
    <property type="nucleotide sequence ID" value="XM_019168914.1"/>
</dbReference>
<feature type="compositionally biased region" description="Low complexity" evidence="3">
    <location>
        <begin position="10"/>
        <end position="19"/>
    </location>
</feature>
<comment type="subunit">
    <text evidence="2">Component of the Golgi-associated retrograde protein (GARP) complex.</text>
</comment>
<feature type="region of interest" description="Disordered" evidence="3">
    <location>
        <begin position="1"/>
        <end position="37"/>
    </location>
</feature>
<accession>A0A0E9NS94</accession>
<reference evidence="4 5" key="2">
    <citation type="journal article" date="2014" name="J. Gen. Appl. Microbiol.">
        <title>The early diverging ascomycetous budding yeast Saitoella complicata has three histone deacetylases belonging to the Clr6, Hos2, and Rpd3 lineages.</title>
        <authorList>
            <person name="Nishida H."/>
            <person name="Matsumoto T."/>
            <person name="Kondo S."/>
            <person name="Hamamoto M."/>
            <person name="Yoshikawa H."/>
        </authorList>
    </citation>
    <scope>NUCLEOTIDE SEQUENCE [LARGE SCALE GENOMIC DNA]</scope>
    <source>
        <strain evidence="4 5">NRRL Y-17804</strain>
    </source>
</reference>
<proteinExistence type="inferred from homology"/>
<name>A0A0E9NS94_SAICN</name>
<dbReference type="Pfam" id="PF08700">
    <property type="entry name" value="VPS51_Exo84_N"/>
    <property type="match status" value="1"/>
</dbReference>
<evidence type="ECO:0000256" key="3">
    <source>
        <dbReference type="SAM" id="MobiDB-lite"/>
    </source>
</evidence>
<dbReference type="GO" id="GO:0042147">
    <property type="term" value="P:retrograde transport, endosome to Golgi"/>
    <property type="evidence" value="ECO:0007669"/>
    <property type="project" value="UniProtKB-UniRule"/>
</dbReference>
<feature type="region of interest" description="Disordered" evidence="3">
    <location>
        <begin position="234"/>
        <end position="253"/>
    </location>
</feature>
<evidence type="ECO:0000256" key="2">
    <source>
        <dbReference type="RuleBase" id="RU368010"/>
    </source>
</evidence>
<protein>
    <recommendedName>
        <fullName evidence="2">Vacuolar protein sorting-associated protein 51 homolog</fullName>
    </recommendedName>
</protein>
<dbReference type="GO" id="GO:0016020">
    <property type="term" value="C:membrane"/>
    <property type="evidence" value="ECO:0007669"/>
    <property type="project" value="TreeGrafter"/>
</dbReference>
<dbReference type="EMBL" id="BACD03000085">
    <property type="protein sequence ID" value="GAO52767.1"/>
    <property type="molecule type" value="Genomic_DNA"/>
</dbReference>
<evidence type="ECO:0000313" key="5">
    <source>
        <dbReference type="Proteomes" id="UP000033140"/>
    </source>
</evidence>
<dbReference type="AlphaFoldDB" id="A0A0E9NS94"/>
<evidence type="ECO:0000313" key="4">
    <source>
        <dbReference type="EMBL" id="GAO52767.1"/>
    </source>
</evidence>
<dbReference type="GO" id="GO:0005829">
    <property type="term" value="C:cytosol"/>
    <property type="evidence" value="ECO:0007669"/>
    <property type="project" value="GOC"/>
</dbReference>
<dbReference type="GO" id="GO:0000938">
    <property type="term" value="C:GARP complex"/>
    <property type="evidence" value="ECO:0007669"/>
    <property type="project" value="UniProtKB-UniRule"/>
</dbReference>
<dbReference type="OMA" id="YNLKPPG"/>
<reference evidence="4 5" key="1">
    <citation type="journal article" date="2011" name="J. Gen. Appl. Microbiol.">
        <title>Draft genome sequencing of the enigmatic yeast Saitoella complicata.</title>
        <authorList>
            <person name="Nishida H."/>
            <person name="Hamamoto M."/>
            <person name="Sugiyama J."/>
        </authorList>
    </citation>
    <scope>NUCLEOTIDE SEQUENCE [LARGE SCALE GENOMIC DNA]</scope>
    <source>
        <strain evidence="4 5">NRRL Y-17804</strain>
    </source>
</reference>
<gene>
    <name evidence="4" type="ORF">G7K_6835-t1</name>
</gene>
<comment type="function">
    <text evidence="2">Acts as component of the GARP complex that is involved in retrograde transport from early and late endosomes to the trans-Golgi network (TGN).</text>
</comment>
<organism evidence="4 5">
    <name type="scientific">Saitoella complicata (strain BCRC 22490 / CBS 7301 / JCM 7358 / NBRC 10748 / NRRL Y-17804)</name>
    <dbReference type="NCBI Taxonomy" id="698492"/>
    <lineage>
        <taxon>Eukaryota</taxon>
        <taxon>Fungi</taxon>
        <taxon>Dikarya</taxon>
        <taxon>Ascomycota</taxon>
        <taxon>Taphrinomycotina</taxon>
        <taxon>Taphrinomycotina incertae sedis</taxon>
        <taxon>Saitoella</taxon>
    </lineage>
</organism>
<comment type="similarity">
    <text evidence="1 2">Belongs to the VPS51 family.</text>
</comment>
<dbReference type="PANTHER" id="PTHR15954">
    <property type="entry name" value="VACUOLAR PROTEIN SORTING-ASSOCIATED PROTEIN 51 HOMOLOG"/>
    <property type="match status" value="1"/>
</dbReference>
<dbReference type="OrthoDB" id="203678at2759"/>